<dbReference type="InterPro" id="IPR001138">
    <property type="entry name" value="Zn2Cys6_DnaBD"/>
</dbReference>
<dbReference type="PANTHER" id="PTHR47784:SF10">
    <property type="entry name" value="TRANSCRIPTION FACTOR, PUTATIVE (AFU_ORTHOLOGUE AFUA_6G14150)-RELATED"/>
    <property type="match status" value="1"/>
</dbReference>
<dbReference type="AlphaFoldDB" id="A0A6A6E4V2"/>
<accession>A0A6A6E4V2</accession>
<evidence type="ECO:0000313" key="4">
    <source>
        <dbReference type="Proteomes" id="UP000800200"/>
    </source>
</evidence>
<organism evidence="3 4">
    <name type="scientific">Zopfia rhizophila CBS 207.26</name>
    <dbReference type="NCBI Taxonomy" id="1314779"/>
    <lineage>
        <taxon>Eukaryota</taxon>
        <taxon>Fungi</taxon>
        <taxon>Dikarya</taxon>
        <taxon>Ascomycota</taxon>
        <taxon>Pezizomycotina</taxon>
        <taxon>Dothideomycetes</taxon>
        <taxon>Dothideomycetes incertae sedis</taxon>
        <taxon>Zopfiaceae</taxon>
        <taxon>Zopfia</taxon>
    </lineage>
</organism>
<name>A0A6A6E4V2_9PEZI</name>
<evidence type="ECO:0000256" key="1">
    <source>
        <dbReference type="ARBA" id="ARBA00023242"/>
    </source>
</evidence>
<evidence type="ECO:0000313" key="3">
    <source>
        <dbReference type="EMBL" id="KAF2185538.1"/>
    </source>
</evidence>
<dbReference type="SUPFAM" id="SSF57701">
    <property type="entry name" value="Zn2/Cys6 DNA-binding domain"/>
    <property type="match status" value="1"/>
</dbReference>
<dbReference type="GO" id="GO:0008270">
    <property type="term" value="F:zinc ion binding"/>
    <property type="evidence" value="ECO:0007669"/>
    <property type="project" value="InterPro"/>
</dbReference>
<feature type="domain" description="Zn(2)-C6 fungal-type" evidence="2">
    <location>
        <begin position="13"/>
        <end position="43"/>
    </location>
</feature>
<dbReference type="GO" id="GO:0001228">
    <property type="term" value="F:DNA-binding transcription activator activity, RNA polymerase II-specific"/>
    <property type="evidence" value="ECO:0007669"/>
    <property type="project" value="TreeGrafter"/>
</dbReference>
<dbReference type="PROSITE" id="PS50048">
    <property type="entry name" value="ZN2_CY6_FUNGAL_2"/>
    <property type="match status" value="1"/>
</dbReference>
<keyword evidence="4" id="KW-1185">Reference proteome</keyword>
<sequence length="389" mass="43937">MPKKRPHHKSRFGCDQCRKRRVKCDEKAPRCTNCTNRGDECIFSRQPLQKFDAVNENDSPESFGPTFSVTPMSTDVSVNPASSPYTVPASTPSLHEPIAITNVALIHYWSTRTCHSFTRKGSDLFREHVGQEALRHDYLMEAIFAVTLLHLASAMEDPMAVRPLVSAALQHQNQSVLGLRTTLNNISPSNCDAVFICSVLIMVCAIVSPLLPTEDSEQVKPTSETVLLLVEFMNGVSSIVGLTRHWIEQGPLHRFFGIVEPKPSFTGEWAPATGLRQLMDAEISHGSSKRQTLEDAIQGLEKVSNRETCAVFWVIKVDSDFIDELRRGEPIAMMIFMHWGVLLYTTDDMWWKKYSGSRLVQELSATLVGYGEDWERMSRWCRRQVGLYE</sequence>
<reference evidence="3" key="1">
    <citation type="journal article" date="2020" name="Stud. Mycol.">
        <title>101 Dothideomycetes genomes: a test case for predicting lifestyles and emergence of pathogens.</title>
        <authorList>
            <person name="Haridas S."/>
            <person name="Albert R."/>
            <person name="Binder M."/>
            <person name="Bloem J."/>
            <person name="Labutti K."/>
            <person name="Salamov A."/>
            <person name="Andreopoulos B."/>
            <person name="Baker S."/>
            <person name="Barry K."/>
            <person name="Bills G."/>
            <person name="Bluhm B."/>
            <person name="Cannon C."/>
            <person name="Castanera R."/>
            <person name="Culley D."/>
            <person name="Daum C."/>
            <person name="Ezra D."/>
            <person name="Gonzalez J."/>
            <person name="Henrissat B."/>
            <person name="Kuo A."/>
            <person name="Liang C."/>
            <person name="Lipzen A."/>
            <person name="Lutzoni F."/>
            <person name="Magnuson J."/>
            <person name="Mondo S."/>
            <person name="Nolan M."/>
            <person name="Ohm R."/>
            <person name="Pangilinan J."/>
            <person name="Park H.-J."/>
            <person name="Ramirez L."/>
            <person name="Alfaro M."/>
            <person name="Sun H."/>
            <person name="Tritt A."/>
            <person name="Yoshinaga Y."/>
            <person name="Zwiers L.-H."/>
            <person name="Turgeon B."/>
            <person name="Goodwin S."/>
            <person name="Spatafora J."/>
            <person name="Crous P."/>
            <person name="Grigoriev I."/>
        </authorList>
    </citation>
    <scope>NUCLEOTIDE SEQUENCE</scope>
    <source>
        <strain evidence="3">CBS 207.26</strain>
    </source>
</reference>
<dbReference type="PANTHER" id="PTHR47784">
    <property type="entry name" value="STEROL UPTAKE CONTROL PROTEIN 2"/>
    <property type="match status" value="1"/>
</dbReference>
<dbReference type="InterPro" id="IPR053157">
    <property type="entry name" value="Sterol_Uptake_Regulator"/>
</dbReference>
<dbReference type="OrthoDB" id="4937900at2759"/>
<protein>
    <recommendedName>
        <fullName evidence="2">Zn(2)-C6 fungal-type domain-containing protein</fullName>
    </recommendedName>
</protein>
<dbReference type="Proteomes" id="UP000800200">
    <property type="component" value="Unassembled WGS sequence"/>
</dbReference>
<dbReference type="EMBL" id="ML994633">
    <property type="protein sequence ID" value="KAF2185538.1"/>
    <property type="molecule type" value="Genomic_DNA"/>
</dbReference>
<proteinExistence type="predicted"/>
<dbReference type="Pfam" id="PF00172">
    <property type="entry name" value="Zn_clus"/>
    <property type="match status" value="1"/>
</dbReference>
<keyword evidence="1" id="KW-0539">Nucleus</keyword>
<dbReference type="SMART" id="SM00066">
    <property type="entry name" value="GAL4"/>
    <property type="match status" value="1"/>
</dbReference>
<dbReference type="CDD" id="cd00067">
    <property type="entry name" value="GAL4"/>
    <property type="match status" value="1"/>
</dbReference>
<evidence type="ECO:0000259" key="2">
    <source>
        <dbReference type="PROSITE" id="PS50048"/>
    </source>
</evidence>
<dbReference type="Gene3D" id="4.10.240.10">
    <property type="entry name" value="Zn(2)-C6 fungal-type DNA-binding domain"/>
    <property type="match status" value="1"/>
</dbReference>
<dbReference type="PROSITE" id="PS00463">
    <property type="entry name" value="ZN2_CY6_FUNGAL_1"/>
    <property type="match status" value="1"/>
</dbReference>
<dbReference type="InterPro" id="IPR036864">
    <property type="entry name" value="Zn2-C6_fun-type_DNA-bd_sf"/>
</dbReference>
<gene>
    <name evidence="3" type="ORF">K469DRAFT_707773</name>
</gene>